<evidence type="ECO:0000313" key="1">
    <source>
        <dbReference type="EMBL" id="MDV7294721.1"/>
    </source>
</evidence>
<comment type="caution">
    <text evidence="1">The sequence shown here is derived from an EMBL/GenBank/DDBJ whole genome shotgun (WGS) entry which is preliminary data.</text>
</comment>
<sequence length="331" mass="36987">MWNVSLSSTFHNPRQLTAIRACDEKGGMLVTSATSDSIEGYRDVASPLTAQMLAPLPPHCPGVSIIEPLNDGDYQKVAELLSESPDKELYISQLETPEWSSRSFVEHPITDLKFLRFFPSLQRFACNLFYLESLDGLQHLSACVRLRIFKSPARLSAAPIGELTGLDYLMLDGQIRDLDTLKTLPNLTTLSLGYARKLPGLGFLPASLRTFYMNRGSITDISALADTHLEKLSFFKVGALSDLSPISQVTSLHHLQLYHLREVTDLPDMSALGNLTDLIIDDLKNLSDTRPVLTAPHLINLTVTNLPSIDPQAWEQTWKTWLQQGRPPFWE</sequence>
<dbReference type="InterPro" id="IPR032675">
    <property type="entry name" value="LRR_dom_sf"/>
</dbReference>
<protein>
    <recommendedName>
        <fullName evidence="3">Internalin-A</fullName>
    </recommendedName>
</protein>
<evidence type="ECO:0000313" key="2">
    <source>
        <dbReference type="Proteomes" id="UP001186041"/>
    </source>
</evidence>
<name>A0AAE4VHX7_MYCFO</name>
<dbReference type="SUPFAM" id="SSF52058">
    <property type="entry name" value="L domain-like"/>
    <property type="match status" value="1"/>
</dbReference>
<accession>A0AAE4VHX7</accession>
<reference evidence="1" key="1">
    <citation type="submission" date="2023-10" db="EMBL/GenBank/DDBJ databases">
        <title>Mycolicibacterium fortuitum clinical isolates causing pulmonary infections in humans.</title>
        <authorList>
            <person name="Mejia-Ponce P.M."/>
            <person name="Zenteno-Cuevas R."/>
            <person name="Licona-Cassani C."/>
        </authorList>
    </citation>
    <scope>NUCLEOTIDE SEQUENCE</scope>
    <source>
        <strain evidence="1">M8</strain>
    </source>
</reference>
<evidence type="ECO:0008006" key="3">
    <source>
        <dbReference type="Google" id="ProtNLM"/>
    </source>
</evidence>
<dbReference type="Proteomes" id="UP001186041">
    <property type="component" value="Unassembled WGS sequence"/>
</dbReference>
<proteinExistence type="predicted"/>
<dbReference type="RefSeq" id="WP_131809144.1">
    <property type="nucleotide sequence ID" value="NZ_JACKTK010000070.1"/>
</dbReference>
<organism evidence="1 2">
    <name type="scientific">Mycolicibacterium fortuitum</name>
    <name type="common">Mycobacterium fortuitum</name>
    <dbReference type="NCBI Taxonomy" id="1766"/>
    <lineage>
        <taxon>Bacteria</taxon>
        <taxon>Bacillati</taxon>
        <taxon>Actinomycetota</taxon>
        <taxon>Actinomycetes</taxon>
        <taxon>Mycobacteriales</taxon>
        <taxon>Mycobacteriaceae</taxon>
        <taxon>Mycolicibacterium</taxon>
    </lineage>
</organism>
<dbReference type="AlphaFoldDB" id="A0AAE4VHX7"/>
<gene>
    <name evidence="1" type="ORF">R4485_31645</name>
</gene>
<dbReference type="EMBL" id="JAWLVV010000045">
    <property type="protein sequence ID" value="MDV7294721.1"/>
    <property type="molecule type" value="Genomic_DNA"/>
</dbReference>
<dbReference type="Gene3D" id="3.80.10.10">
    <property type="entry name" value="Ribonuclease Inhibitor"/>
    <property type="match status" value="1"/>
</dbReference>